<dbReference type="RefSeq" id="WP_249242927.1">
    <property type="nucleotide sequence ID" value="NZ_CP096649.1"/>
</dbReference>
<name>A0A9E7DK24_9FIRM</name>
<dbReference type="Pfam" id="PF21981">
    <property type="entry name" value="RecX_HTH3"/>
    <property type="match status" value="1"/>
</dbReference>
<protein>
    <recommendedName>
        <fullName evidence="3 5">Regulatory protein RecX</fullName>
    </recommendedName>
</protein>
<reference evidence="8" key="1">
    <citation type="submission" date="2022-04" db="EMBL/GenBank/DDBJ databases">
        <title>Complete genome sequences of Ezakiella coagulans and Fenollaria massiliensis.</title>
        <authorList>
            <person name="France M.T."/>
            <person name="Clifford J."/>
            <person name="Narina S."/>
            <person name="Rutt L."/>
            <person name="Ravel J."/>
        </authorList>
    </citation>
    <scope>NUCLEOTIDE SEQUENCE</scope>
    <source>
        <strain evidence="8">C0061C2</strain>
    </source>
</reference>
<dbReference type="PANTHER" id="PTHR33602:SF1">
    <property type="entry name" value="REGULATORY PROTEIN RECX FAMILY PROTEIN"/>
    <property type="match status" value="1"/>
</dbReference>
<dbReference type="GO" id="GO:0006282">
    <property type="term" value="P:regulation of DNA repair"/>
    <property type="evidence" value="ECO:0007669"/>
    <property type="project" value="UniProtKB-UniRule"/>
</dbReference>
<dbReference type="InterPro" id="IPR053925">
    <property type="entry name" value="RecX_HTH_3rd"/>
</dbReference>
<sequence>MNEKAYNYAIKYLKNIKTKKDVYDYLIRKGFTDEETSEVCDYIEEVGLVDDDLYVKFFVEDSFRIKNKGARKIVYELKQRGIDDDKINEAIEEASDMQYDALKEAYERKLEATKSETDEYKRKNKIIRFLISRGFDYSDIKNIVDI</sequence>
<dbReference type="HAMAP" id="MF_01114">
    <property type="entry name" value="RecX"/>
    <property type="match status" value="1"/>
</dbReference>
<keyword evidence="4 5" id="KW-0963">Cytoplasm</keyword>
<dbReference type="PANTHER" id="PTHR33602">
    <property type="entry name" value="REGULATORY PROTEIN RECX FAMILY PROTEIN"/>
    <property type="match status" value="1"/>
</dbReference>
<dbReference type="InterPro" id="IPR053924">
    <property type="entry name" value="RecX_HTH_2nd"/>
</dbReference>
<keyword evidence="9" id="KW-1185">Reference proteome</keyword>
<feature type="domain" description="RecX third three-helical" evidence="7">
    <location>
        <begin position="98"/>
        <end position="143"/>
    </location>
</feature>
<evidence type="ECO:0000313" key="8">
    <source>
        <dbReference type="EMBL" id="UQK59504.1"/>
    </source>
</evidence>
<gene>
    <name evidence="5" type="primary">recX</name>
    <name evidence="8" type="ORF">M1R53_02260</name>
</gene>
<comment type="subcellular location">
    <subcellularLocation>
        <location evidence="1 5">Cytoplasm</location>
    </subcellularLocation>
</comment>
<feature type="domain" description="RecX second three-helical" evidence="6">
    <location>
        <begin position="50"/>
        <end position="91"/>
    </location>
</feature>
<dbReference type="EMBL" id="CP096649">
    <property type="protein sequence ID" value="UQK59504.1"/>
    <property type="molecule type" value="Genomic_DNA"/>
</dbReference>
<comment type="function">
    <text evidence="5">Modulates RecA activity.</text>
</comment>
<evidence type="ECO:0000259" key="6">
    <source>
        <dbReference type="Pfam" id="PF02631"/>
    </source>
</evidence>
<dbReference type="InterPro" id="IPR036388">
    <property type="entry name" value="WH-like_DNA-bd_sf"/>
</dbReference>
<organism evidence="8 9">
    <name type="scientific">Fenollaria massiliensis</name>
    <dbReference type="NCBI Taxonomy" id="938288"/>
    <lineage>
        <taxon>Bacteria</taxon>
        <taxon>Bacillati</taxon>
        <taxon>Bacillota</taxon>
        <taxon>Clostridia</taxon>
        <taxon>Eubacteriales</taxon>
        <taxon>Fenollaria</taxon>
    </lineage>
</organism>
<dbReference type="GO" id="GO:0005737">
    <property type="term" value="C:cytoplasm"/>
    <property type="evidence" value="ECO:0007669"/>
    <property type="project" value="UniProtKB-SubCell"/>
</dbReference>
<accession>A0A9E7DK24</accession>
<evidence type="ECO:0000256" key="1">
    <source>
        <dbReference type="ARBA" id="ARBA00004496"/>
    </source>
</evidence>
<comment type="similarity">
    <text evidence="2 5">Belongs to the RecX family.</text>
</comment>
<dbReference type="InterPro" id="IPR003783">
    <property type="entry name" value="Regulatory_RecX"/>
</dbReference>
<dbReference type="Pfam" id="PF02631">
    <property type="entry name" value="RecX_HTH2"/>
    <property type="match status" value="1"/>
</dbReference>
<proteinExistence type="inferred from homology"/>
<evidence type="ECO:0000256" key="4">
    <source>
        <dbReference type="ARBA" id="ARBA00022490"/>
    </source>
</evidence>
<dbReference type="KEGG" id="fms:M1R53_02260"/>
<dbReference type="Proteomes" id="UP000831151">
    <property type="component" value="Chromosome"/>
</dbReference>
<evidence type="ECO:0000256" key="2">
    <source>
        <dbReference type="ARBA" id="ARBA00009695"/>
    </source>
</evidence>
<dbReference type="Gene3D" id="1.10.10.10">
    <property type="entry name" value="Winged helix-like DNA-binding domain superfamily/Winged helix DNA-binding domain"/>
    <property type="match status" value="3"/>
</dbReference>
<evidence type="ECO:0000256" key="3">
    <source>
        <dbReference type="ARBA" id="ARBA00018111"/>
    </source>
</evidence>
<evidence type="ECO:0000313" key="9">
    <source>
        <dbReference type="Proteomes" id="UP000831151"/>
    </source>
</evidence>
<dbReference type="AlphaFoldDB" id="A0A9E7DK24"/>
<evidence type="ECO:0000256" key="5">
    <source>
        <dbReference type="HAMAP-Rule" id="MF_01114"/>
    </source>
</evidence>
<evidence type="ECO:0000259" key="7">
    <source>
        <dbReference type="Pfam" id="PF21981"/>
    </source>
</evidence>